<feature type="signal peptide" evidence="1">
    <location>
        <begin position="1"/>
        <end position="23"/>
    </location>
</feature>
<dbReference type="Gene3D" id="1.50.10.10">
    <property type="match status" value="1"/>
</dbReference>
<proteinExistence type="predicted"/>
<keyword evidence="4" id="KW-1185">Reference proteome</keyword>
<dbReference type="InterPro" id="IPR018525">
    <property type="entry name" value="MCM_CS"/>
</dbReference>
<dbReference type="GO" id="GO:0005975">
    <property type="term" value="P:carbohydrate metabolic process"/>
    <property type="evidence" value="ECO:0007669"/>
    <property type="project" value="InterPro"/>
</dbReference>
<dbReference type="GO" id="GO:0003824">
    <property type="term" value="F:catalytic activity"/>
    <property type="evidence" value="ECO:0007669"/>
    <property type="project" value="UniProtKB-ARBA"/>
</dbReference>
<dbReference type="GO" id="GO:0006260">
    <property type="term" value="P:DNA replication"/>
    <property type="evidence" value="ECO:0007669"/>
    <property type="project" value="InterPro"/>
</dbReference>
<evidence type="ECO:0000256" key="1">
    <source>
        <dbReference type="SAM" id="SignalP"/>
    </source>
</evidence>
<evidence type="ECO:0000313" key="3">
    <source>
        <dbReference type="EMBL" id="KAG7097940.1"/>
    </source>
</evidence>
<dbReference type="GO" id="GO:0003677">
    <property type="term" value="F:DNA binding"/>
    <property type="evidence" value="ECO:0007669"/>
    <property type="project" value="InterPro"/>
</dbReference>
<dbReference type="PANTHER" id="PTHR34987">
    <property type="entry name" value="C, PUTATIVE (AFU_ORTHOLOGUE AFUA_3G02880)-RELATED"/>
    <property type="match status" value="1"/>
</dbReference>
<evidence type="ECO:0000259" key="2">
    <source>
        <dbReference type="Pfam" id="PF17389"/>
    </source>
</evidence>
<name>A0A9P7V0G4_9AGAR</name>
<reference evidence="3" key="1">
    <citation type="journal article" date="2021" name="Genome Biol. Evol.">
        <title>The assembled and annotated genome of the fairy-ring fungus Marasmius oreades.</title>
        <authorList>
            <person name="Hiltunen M."/>
            <person name="Ament-Velasquez S.L."/>
            <person name="Johannesson H."/>
        </authorList>
    </citation>
    <scope>NUCLEOTIDE SEQUENCE</scope>
    <source>
        <strain evidence="3">03SP1</strain>
    </source>
</reference>
<evidence type="ECO:0000313" key="4">
    <source>
        <dbReference type="Proteomes" id="UP001049176"/>
    </source>
</evidence>
<dbReference type="GO" id="GO:0005524">
    <property type="term" value="F:ATP binding"/>
    <property type="evidence" value="ECO:0007669"/>
    <property type="project" value="InterPro"/>
</dbReference>
<organism evidence="3 4">
    <name type="scientific">Marasmius oreades</name>
    <name type="common">fairy-ring Marasmius</name>
    <dbReference type="NCBI Taxonomy" id="181124"/>
    <lineage>
        <taxon>Eukaryota</taxon>
        <taxon>Fungi</taxon>
        <taxon>Dikarya</taxon>
        <taxon>Basidiomycota</taxon>
        <taxon>Agaricomycotina</taxon>
        <taxon>Agaricomycetes</taxon>
        <taxon>Agaricomycetidae</taxon>
        <taxon>Agaricales</taxon>
        <taxon>Marasmiineae</taxon>
        <taxon>Marasmiaceae</taxon>
        <taxon>Marasmius</taxon>
    </lineage>
</organism>
<dbReference type="InterPro" id="IPR008928">
    <property type="entry name" value="6-hairpin_glycosidase_sf"/>
</dbReference>
<accession>A0A9P7V0G4</accession>
<dbReference type="KEGG" id="more:E1B28_005251"/>
<dbReference type="GeneID" id="66074327"/>
<dbReference type="PANTHER" id="PTHR34987:SF6">
    <property type="entry name" value="ALPHA-L-RHAMNOSIDASE SIX-HAIRPIN GLYCOSIDASE DOMAIN-CONTAINING PROTEIN"/>
    <property type="match status" value="1"/>
</dbReference>
<protein>
    <recommendedName>
        <fullName evidence="2">Alpha-L-rhamnosidase six-hairpin glycosidase domain-containing protein</fullName>
    </recommendedName>
</protein>
<dbReference type="PROSITE" id="PS00847">
    <property type="entry name" value="MCM_1"/>
    <property type="match status" value="1"/>
</dbReference>
<dbReference type="InterPro" id="IPR012341">
    <property type="entry name" value="6hp_glycosidase-like_sf"/>
</dbReference>
<dbReference type="Proteomes" id="UP001049176">
    <property type="component" value="Chromosome 2"/>
</dbReference>
<dbReference type="EMBL" id="CM032182">
    <property type="protein sequence ID" value="KAG7097940.1"/>
    <property type="molecule type" value="Genomic_DNA"/>
</dbReference>
<dbReference type="OrthoDB" id="10036721at2759"/>
<sequence>MLFTATTGWILLLTAALWQGVLCTDDLDVQHQPWSRYIYAPDSRTPRPHKIFRTHGKVNVHGLDVTLSPKSQVTYDFGREVGGHVRFLVNSPSSTKPLSLSFSESPQFIGEWSDDTGASPFSDWDRSLTVSIPPSGLGTSFKYTTPRESFRGGFRYLTITSTSNLTTTPVKISNVICLLGFHPGVENPQTAYRGYFWTPYDALLVRTWYAGAYTVQTNIALPDTGRFLPQVRPGWAYNASLGVVSTGAILVDGAKRDRAVWPGDLGISAPSSYIAFGPKYGYECVLNALETLFYFQNETTGTFPFAGPDTNSFRSGSKSDTYHSWSLIAIEEYAFYSGDMDWVNLHWNNITRAVEAMIGGITEQGLQNQTNTNDWAREGGGGLNSALNAVSYGMLTRLSNLASLHGDSALSSRWRVKAEELKSAFNALLWDDEAGLYRDNTTTMLHPQDGNSLAVVYNLTTSNNQKKRISQALTMNWNEIGPVTPELKDTISLFVSSWELNAHFEAEEPDRALELVRRLWGYSLDGPNMGGTTIVEGLSANGSLYYRSEAGYGYDPAYTSLAHSWSTGPTHQLITRLLGLSIVSSQGRHWEMIPNIPTGSRECVKELRGGFETKLGMFEAEWKVIGRYVQLKVKTPKGTSGKVGLNGSKAQIVEVKGDGGWKRVILRLE</sequence>
<gene>
    <name evidence="3" type="ORF">E1B28_005251</name>
</gene>
<dbReference type="Pfam" id="PF17389">
    <property type="entry name" value="Bac_rhamnosid6H"/>
    <property type="match status" value="1"/>
</dbReference>
<comment type="caution">
    <text evidence="3">The sequence shown here is derived from an EMBL/GenBank/DDBJ whole genome shotgun (WGS) entry which is preliminary data.</text>
</comment>
<feature type="chain" id="PRO_5040371540" description="Alpha-L-rhamnosidase six-hairpin glycosidase domain-containing protein" evidence="1">
    <location>
        <begin position="24"/>
        <end position="669"/>
    </location>
</feature>
<feature type="domain" description="Alpha-L-rhamnosidase six-hairpin glycosidase" evidence="2">
    <location>
        <begin position="249"/>
        <end position="477"/>
    </location>
</feature>
<dbReference type="InterPro" id="IPR035396">
    <property type="entry name" value="Bac_rhamnosid6H"/>
</dbReference>
<keyword evidence="1" id="KW-0732">Signal</keyword>
<dbReference type="SUPFAM" id="SSF48208">
    <property type="entry name" value="Six-hairpin glycosidases"/>
    <property type="match status" value="1"/>
</dbReference>
<dbReference type="RefSeq" id="XP_043014410.1">
    <property type="nucleotide sequence ID" value="XM_043149802.1"/>
</dbReference>
<dbReference type="AlphaFoldDB" id="A0A9P7V0G4"/>